<dbReference type="EMBL" id="JBHTJG010000016">
    <property type="protein sequence ID" value="MFD0948643.1"/>
    <property type="molecule type" value="Genomic_DNA"/>
</dbReference>
<comment type="caution">
    <text evidence="3">The sequence shown here is derived from an EMBL/GenBank/DDBJ whole genome shotgun (WGS) entry which is preliminary data.</text>
</comment>
<feature type="region of interest" description="Disordered" evidence="2">
    <location>
        <begin position="62"/>
        <end position="86"/>
    </location>
</feature>
<evidence type="ECO:0000313" key="3">
    <source>
        <dbReference type="EMBL" id="MFD0948643.1"/>
    </source>
</evidence>
<feature type="coiled-coil region" evidence="1">
    <location>
        <begin position="5"/>
        <end position="32"/>
    </location>
</feature>
<evidence type="ECO:0000256" key="2">
    <source>
        <dbReference type="SAM" id="MobiDB-lite"/>
    </source>
</evidence>
<sequence>MDKALETAQARLSNTVAEIGALNEQISALEAKRSALCKDLDRLNSFIATWYEMAGVQQPGIVEHVDNGPAPSGKRQRPKNPDRRDVASAAVGYIRERGEPMSRREIFERLAADGITIQGKDPEMVLSTMLWREKGIIRRLPGGGYWPRDDHHALDDIQIDPDL</sequence>
<gene>
    <name evidence="3" type="ORF">ACFQ1E_20050</name>
</gene>
<accession>A0ABW3HB15</accession>
<dbReference type="RefSeq" id="WP_264946664.1">
    <property type="nucleotide sequence ID" value="NZ_JAPDRA010000019.1"/>
</dbReference>
<keyword evidence="1" id="KW-0175">Coiled coil</keyword>
<evidence type="ECO:0000313" key="4">
    <source>
        <dbReference type="Proteomes" id="UP001596977"/>
    </source>
</evidence>
<organism evidence="3 4">
    <name type="scientific">Sphingomonas canadensis</name>
    <dbReference type="NCBI Taxonomy" id="1219257"/>
    <lineage>
        <taxon>Bacteria</taxon>
        <taxon>Pseudomonadati</taxon>
        <taxon>Pseudomonadota</taxon>
        <taxon>Alphaproteobacteria</taxon>
        <taxon>Sphingomonadales</taxon>
        <taxon>Sphingomonadaceae</taxon>
        <taxon>Sphingomonas</taxon>
    </lineage>
</organism>
<proteinExistence type="predicted"/>
<keyword evidence="4" id="KW-1185">Reference proteome</keyword>
<protein>
    <recommendedName>
        <fullName evidence="5">HTH HARE-type domain-containing protein</fullName>
    </recommendedName>
</protein>
<dbReference type="Proteomes" id="UP001596977">
    <property type="component" value="Unassembled WGS sequence"/>
</dbReference>
<evidence type="ECO:0000256" key="1">
    <source>
        <dbReference type="SAM" id="Coils"/>
    </source>
</evidence>
<reference evidence="4" key="1">
    <citation type="journal article" date="2019" name="Int. J. Syst. Evol. Microbiol.">
        <title>The Global Catalogue of Microorganisms (GCM) 10K type strain sequencing project: providing services to taxonomists for standard genome sequencing and annotation.</title>
        <authorList>
            <consortium name="The Broad Institute Genomics Platform"/>
            <consortium name="The Broad Institute Genome Sequencing Center for Infectious Disease"/>
            <person name="Wu L."/>
            <person name="Ma J."/>
        </authorList>
    </citation>
    <scope>NUCLEOTIDE SEQUENCE [LARGE SCALE GENOMIC DNA]</scope>
    <source>
        <strain evidence="4">CCUG 62982</strain>
    </source>
</reference>
<name>A0ABW3HB15_9SPHN</name>
<evidence type="ECO:0008006" key="5">
    <source>
        <dbReference type="Google" id="ProtNLM"/>
    </source>
</evidence>